<feature type="compositionally biased region" description="Polar residues" evidence="1">
    <location>
        <begin position="1"/>
        <end position="12"/>
    </location>
</feature>
<feature type="compositionally biased region" description="Polar residues" evidence="1">
    <location>
        <begin position="19"/>
        <end position="31"/>
    </location>
</feature>
<dbReference type="EMBL" id="KZ613478">
    <property type="protein sequence ID" value="PMD22316.1"/>
    <property type="molecule type" value="Genomic_DNA"/>
</dbReference>
<protein>
    <submittedName>
        <fullName evidence="2">Uncharacterized protein</fullName>
    </submittedName>
</protein>
<accession>A0A2J6Q7R0</accession>
<sequence length="176" mass="18843">MSDRSSIATSFKGTPIYTPATSKEASVQDDNSGPAVPPKYTGPDTALAIFRHEFTTMPNEPVIDSYIASLVFPERKRNRTINMSDWSLLSGDGDATSTNSDGGFAMVNHSTISTATARVPNANVATWLQTQLAVDAPIETSVQNNDVSPYASKATINTATIANQVETVPNPFKDDE</sequence>
<dbReference type="Proteomes" id="UP000235672">
    <property type="component" value="Unassembled WGS sequence"/>
</dbReference>
<proteinExistence type="predicted"/>
<organism evidence="2 3">
    <name type="scientific">Hyaloscypha hepaticicola</name>
    <dbReference type="NCBI Taxonomy" id="2082293"/>
    <lineage>
        <taxon>Eukaryota</taxon>
        <taxon>Fungi</taxon>
        <taxon>Dikarya</taxon>
        <taxon>Ascomycota</taxon>
        <taxon>Pezizomycotina</taxon>
        <taxon>Leotiomycetes</taxon>
        <taxon>Helotiales</taxon>
        <taxon>Hyaloscyphaceae</taxon>
        <taxon>Hyaloscypha</taxon>
    </lineage>
</organism>
<feature type="region of interest" description="Disordered" evidence="1">
    <location>
        <begin position="1"/>
        <end position="40"/>
    </location>
</feature>
<gene>
    <name evidence="2" type="ORF">NA56DRAFT_702676</name>
</gene>
<keyword evidence="3" id="KW-1185">Reference proteome</keyword>
<evidence type="ECO:0000313" key="2">
    <source>
        <dbReference type="EMBL" id="PMD22316.1"/>
    </source>
</evidence>
<evidence type="ECO:0000256" key="1">
    <source>
        <dbReference type="SAM" id="MobiDB-lite"/>
    </source>
</evidence>
<name>A0A2J6Q7R0_9HELO</name>
<evidence type="ECO:0000313" key="3">
    <source>
        <dbReference type="Proteomes" id="UP000235672"/>
    </source>
</evidence>
<reference evidence="2 3" key="1">
    <citation type="submission" date="2016-05" db="EMBL/GenBank/DDBJ databases">
        <title>A degradative enzymes factory behind the ericoid mycorrhizal symbiosis.</title>
        <authorList>
            <consortium name="DOE Joint Genome Institute"/>
            <person name="Martino E."/>
            <person name="Morin E."/>
            <person name="Grelet G."/>
            <person name="Kuo A."/>
            <person name="Kohler A."/>
            <person name="Daghino S."/>
            <person name="Barry K."/>
            <person name="Choi C."/>
            <person name="Cichocki N."/>
            <person name="Clum A."/>
            <person name="Copeland A."/>
            <person name="Hainaut M."/>
            <person name="Haridas S."/>
            <person name="Labutti K."/>
            <person name="Lindquist E."/>
            <person name="Lipzen A."/>
            <person name="Khouja H.-R."/>
            <person name="Murat C."/>
            <person name="Ohm R."/>
            <person name="Olson A."/>
            <person name="Spatafora J."/>
            <person name="Veneault-Fourrey C."/>
            <person name="Henrissat B."/>
            <person name="Grigoriev I."/>
            <person name="Martin F."/>
            <person name="Perotto S."/>
        </authorList>
    </citation>
    <scope>NUCLEOTIDE SEQUENCE [LARGE SCALE GENOMIC DNA]</scope>
    <source>
        <strain evidence="2 3">UAMH 7357</strain>
    </source>
</reference>
<dbReference type="AlphaFoldDB" id="A0A2J6Q7R0"/>